<dbReference type="EMBL" id="JH660673">
    <property type="protein sequence ID" value="EIM31630.1"/>
    <property type="molecule type" value="Genomic_DNA"/>
</dbReference>
<dbReference type="HOGENOM" id="CLU_097531_0_0_4"/>
<dbReference type="Gene3D" id="3.40.190.10">
    <property type="entry name" value="Periplasmic binding protein-like II"/>
    <property type="match status" value="1"/>
</dbReference>
<dbReference type="RefSeq" id="WP_009453294.1">
    <property type="nucleotide sequence ID" value="NZ_JH660673.1"/>
</dbReference>
<name>I4Z5Y8_9BURK</name>
<sequence length="248" mass="27088">MAARFRLSVCPHDTAKNLFGWFALNTYLQRMMACGIHFEPADSFLVERQQVLDNDVQVVYANPYSALIFAAKKGHIPVARVVGLRDETLMVVPKDRPIPADGEVVIASATDKLIVHPLGQTLLPGIGLDPSRVRYQFVGTHPKAAQAVLKGEAHAGFVFNETWRGLSATTKADLDVVGETRDGTAFHCFCVSPEWADQAEQVRQILVGMNTDPKGKNVLTDLGFSALEAIDVADLEPARHLMQQAGVI</sequence>
<dbReference type="Pfam" id="PF12974">
    <property type="entry name" value="Phosphonate-bd"/>
    <property type="match status" value="1"/>
</dbReference>
<dbReference type="OrthoDB" id="34246at2"/>
<gene>
    <name evidence="1" type="ORF">LepocDRAFT_00003630</name>
</gene>
<evidence type="ECO:0008006" key="3">
    <source>
        <dbReference type="Google" id="ProtNLM"/>
    </source>
</evidence>
<protein>
    <recommendedName>
        <fullName evidence="3">ABC-type phosphate/phosphonate transport system, periplasmic component</fullName>
    </recommendedName>
</protein>
<proteinExistence type="predicted"/>
<evidence type="ECO:0000313" key="2">
    <source>
        <dbReference type="Proteomes" id="UP000053899"/>
    </source>
</evidence>
<dbReference type="Proteomes" id="UP000053899">
    <property type="component" value="Unassembled WGS sequence"/>
</dbReference>
<dbReference type="SUPFAM" id="SSF53850">
    <property type="entry name" value="Periplasmic binding protein-like II"/>
    <property type="match status" value="1"/>
</dbReference>
<accession>I4Z5Y8</accession>
<keyword evidence="2" id="KW-1185">Reference proteome</keyword>
<dbReference type="AlphaFoldDB" id="I4Z5Y8"/>
<organism evidence="1 2">
    <name type="scientific">Leptothrix ochracea L12</name>
    <dbReference type="NCBI Taxonomy" id="735332"/>
    <lineage>
        <taxon>Bacteria</taxon>
        <taxon>Pseudomonadati</taxon>
        <taxon>Pseudomonadota</taxon>
        <taxon>Betaproteobacteria</taxon>
        <taxon>Burkholderiales</taxon>
        <taxon>Sphaerotilaceae</taxon>
        <taxon>Leptothrix</taxon>
    </lineage>
</organism>
<dbReference type="GeneID" id="92352117"/>
<reference evidence="1 2" key="1">
    <citation type="submission" date="2012-04" db="EMBL/GenBank/DDBJ databases">
        <title>Improved High-Quality Draft sequence of Leptothrix ochracea L12.</title>
        <authorList>
            <consortium name="US DOE Joint Genome Institute"/>
            <person name="Lucas S."/>
            <person name="Han J."/>
            <person name="Lapidus A."/>
            <person name="Cheng J.-F."/>
            <person name="Goodwin L."/>
            <person name="Pitluck S."/>
            <person name="Peters L."/>
            <person name="Zeytun A."/>
            <person name="Detter J.C."/>
            <person name="Han C."/>
            <person name="Tapia R."/>
            <person name="Land M."/>
            <person name="Hauser L."/>
            <person name="Kyrpides N."/>
            <person name="Ivanova N."/>
            <person name="Pagani I."/>
            <person name="Stepanauskas R."/>
            <person name="Masland D."/>
            <person name="Poulton N."/>
            <person name="Emerson D."/>
            <person name="Fleming E."/>
            <person name="Woyke T."/>
        </authorList>
    </citation>
    <scope>NUCLEOTIDE SEQUENCE [LARGE SCALE GENOMIC DNA]</scope>
    <source>
        <strain evidence="1 2">L12</strain>
    </source>
</reference>
<evidence type="ECO:0000313" key="1">
    <source>
        <dbReference type="EMBL" id="EIM31630.1"/>
    </source>
</evidence>